<evidence type="ECO:0000256" key="4">
    <source>
        <dbReference type="ARBA" id="ARBA00018198"/>
    </source>
</evidence>
<reference evidence="13 14" key="1">
    <citation type="submission" date="2019-02" db="EMBL/GenBank/DDBJ databases">
        <title>Deep-cultivation of Planctomycetes and their phenomic and genomic characterization uncovers novel biology.</title>
        <authorList>
            <person name="Wiegand S."/>
            <person name="Jogler M."/>
            <person name="Boedeker C."/>
            <person name="Pinto D."/>
            <person name="Vollmers J."/>
            <person name="Rivas-Marin E."/>
            <person name="Kohn T."/>
            <person name="Peeters S.H."/>
            <person name="Heuer A."/>
            <person name="Rast P."/>
            <person name="Oberbeckmann S."/>
            <person name="Bunk B."/>
            <person name="Jeske O."/>
            <person name="Meyerdierks A."/>
            <person name="Storesund J.E."/>
            <person name="Kallscheuer N."/>
            <person name="Luecker S."/>
            <person name="Lage O.M."/>
            <person name="Pohl T."/>
            <person name="Merkel B.J."/>
            <person name="Hornburger P."/>
            <person name="Mueller R.-W."/>
            <person name="Bruemmer F."/>
            <person name="Labrenz M."/>
            <person name="Spormann A.M."/>
            <person name="Op Den Camp H."/>
            <person name="Overmann J."/>
            <person name="Amann R."/>
            <person name="Jetten M.S.M."/>
            <person name="Mascher T."/>
            <person name="Medema M.H."/>
            <person name="Devos D.P."/>
            <person name="Kaster A.-K."/>
            <person name="Ovreas L."/>
            <person name="Rohde M."/>
            <person name="Galperin M.Y."/>
            <person name="Jogler C."/>
        </authorList>
    </citation>
    <scope>NUCLEOTIDE SEQUENCE [LARGE SCALE GENOMIC DNA]</scope>
    <source>
        <strain evidence="13 14">KOR34</strain>
    </source>
</reference>
<evidence type="ECO:0000256" key="5">
    <source>
        <dbReference type="ARBA" id="ARBA00022430"/>
    </source>
</evidence>
<dbReference type="NCBIfam" id="NF002086">
    <property type="entry name" value="PRK00915.1-3"/>
    <property type="match status" value="1"/>
</dbReference>
<evidence type="ECO:0000256" key="8">
    <source>
        <dbReference type="ARBA" id="ARBA00022723"/>
    </source>
</evidence>
<evidence type="ECO:0000256" key="2">
    <source>
        <dbReference type="ARBA" id="ARBA00009396"/>
    </source>
</evidence>
<dbReference type="FunFam" id="1.10.238.260:FF:000001">
    <property type="entry name" value="2-isopropylmalate synthase"/>
    <property type="match status" value="1"/>
</dbReference>
<dbReference type="Proteomes" id="UP000316714">
    <property type="component" value="Unassembled WGS sequence"/>
</dbReference>
<dbReference type="InterPro" id="IPR036230">
    <property type="entry name" value="LeuA_allosteric_dom_sf"/>
</dbReference>
<keyword evidence="6 11" id="KW-0028">Amino-acid biosynthesis</keyword>
<comment type="subunit">
    <text evidence="11">Homodimer.</text>
</comment>
<dbReference type="AlphaFoldDB" id="A0A5C5VBC1"/>
<dbReference type="NCBIfam" id="TIGR00973">
    <property type="entry name" value="leuA_bact"/>
    <property type="match status" value="1"/>
</dbReference>
<comment type="similarity">
    <text evidence="2 11">Belongs to the alpha-IPM synthase/homocitrate synthase family. LeuA type 1 subfamily.</text>
</comment>
<comment type="caution">
    <text evidence="13">The sequence shown here is derived from an EMBL/GenBank/DDBJ whole genome shotgun (WGS) entry which is preliminary data.</text>
</comment>
<feature type="binding site" evidence="11">
    <location>
        <position position="237"/>
    </location>
    <ligand>
        <name>Mn(2+)</name>
        <dbReference type="ChEBI" id="CHEBI:29035"/>
    </ligand>
</feature>
<feature type="binding site" evidence="11">
    <location>
        <position position="201"/>
    </location>
    <ligand>
        <name>Mn(2+)</name>
        <dbReference type="ChEBI" id="CHEBI:29035"/>
    </ligand>
</feature>
<dbReference type="HAMAP" id="MF_01025">
    <property type="entry name" value="LeuA_type1"/>
    <property type="match status" value="1"/>
</dbReference>
<dbReference type="InterPro" id="IPR013709">
    <property type="entry name" value="2-isopropylmalate_synth_dimer"/>
</dbReference>
<protein>
    <recommendedName>
        <fullName evidence="4 11">2-isopropylmalate synthase</fullName>
        <ecNumber evidence="3 11">2.3.3.13</ecNumber>
    </recommendedName>
    <alternativeName>
        <fullName evidence="11">Alpha-IPM synthase</fullName>
    </alternativeName>
    <alternativeName>
        <fullName evidence="11">Alpha-isopropylmalate synthase</fullName>
    </alternativeName>
</protein>
<keyword evidence="10 11" id="KW-0100">Branched-chain amino acid biosynthesis</keyword>
<dbReference type="GO" id="GO:0003985">
    <property type="term" value="F:acetyl-CoA C-acetyltransferase activity"/>
    <property type="evidence" value="ECO:0007669"/>
    <property type="project" value="UniProtKB-UniRule"/>
</dbReference>
<dbReference type="GO" id="GO:0030145">
    <property type="term" value="F:manganese ion binding"/>
    <property type="evidence" value="ECO:0007669"/>
    <property type="project" value="UniProtKB-UniRule"/>
</dbReference>
<dbReference type="Pfam" id="PF08502">
    <property type="entry name" value="LeuA_dimer"/>
    <property type="match status" value="1"/>
</dbReference>
<comment type="catalytic activity">
    <reaction evidence="11">
        <text>3-methyl-2-oxobutanoate + acetyl-CoA + H2O = (2S)-2-isopropylmalate + CoA + H(+)</text>
        <dbReference type="Rhea" id="RHEA:21524"/>
        <dbReference type="ChEBI" id="CHEBI:1178"/>
        <dbReference type="ChEBI" id="CHEBI:11851"/>
        <dbReference type="ChEBI" id="CHEBI:15377"/>
        <dbReference type="ChEBI" id="CHEBI:15378"/>
        <dbReference type="ChEBI" id="CHEBI:57287"/>
        <dbReference type="ChEBI" id="CHEBI:57288"/>
        <dbReference type="EC" id="2.3.3.13"/>
    </reaction>
</comment>
<dbReference type="SUPFAM" id="SSF110921">
    <property type="entry name" value="2-isopropylmalate synthase LeuA, allosteric (dimerisation) domain"/>
    <property type="match status" value="1"/>
</dbReference>
<dbReference type="GO" id="GO:0009098">
    <property type="term" value="P:L-leucine biosynthetic process"/>
    <property type="evidence" value="ECO:0007669"/>
    <property type="project" value="UniProtKB-UniRule"/>
</dbReference>
<keyword evidence="8 11" id="KW-0479">Metal-binding</keyword>
<proteinExistence type="inferred from homology"/>
<keyword evidence="11" id="KW-0963">Cytoplasm</keyword>
<keyword evidence="9 11" id="KW-0464">Manganese</keyword>
<dbReference type="GO" id="GO:0005737">
    <property type="term" value="C:cytoplasm"/>
    <property type="evidence" value="ECO:0007669"/>
    <property type="project" value="UniProtKB-UniRule"/>
</dbReference>
<dbReference type="InterPro" id="IPR050073">
    <property type="entry name" value="2-IPM_HCS-like"/>
</dbReference>
<comment type="function">
    <text evidence="11">Catalyzes the condensation of the acetyl group of acetyl-CoA with 3-methyl-2-oxobutanoate (2-ketoisovalerate) to form 3-carboxy-3-hydroxy-4-methylpentanoate (2-isopropylmalate).</text>
</comment>
<keyword evidence="13" id="KW-0012">Acyltransferase</keyword>
<organism evidence="13 14">
    <name type="scientific">Posidoniimonas corsicana</name>
    <dbReference type="NCBI Taxonomy" id="1938618"/>
    <lineage>
        <taxon>Bacteria</taxon>
        <taxon>Pseudomonadati</taxon>
        <taxon>Planctomycetota</taxon>
        <taxon>Planctomycetia</taxon>
        <taxon>Pirellulales</taxon>
        <taxon>Lacipirellulaceae</taxon>
        <taxon>Posidoniimonas</taxon>
    </lineage>
</organism>
<evidence type="ECO:0000256" key="6">
    <source>
        <dbReference type="ARBA" id="ARBA00022605"/>
    </source>
</evidence>
<evidence type="ECO:0000256" key="1">
    <source>
        <dbReference type="ARBA" id="ARBA00004689"/>
    </source>
</evidence>
<keyword evidence="7 11" id="KW-0808">Transferase</keyword>
<dbReference type="Pfam" id="PF00682">
    <property type="entry name" value="HMGL-like"/>
    <property type="match status" value="1"/>
</dbReference>
<dbReference type="Gene3D" id="1.10.238.260">
    <property type="match status" value="1"/>
</dbReference>
<sequence length="514" mass="55724">MRNITIFDTTLRDGEQSPGASMNLAEKLEVAQALVDLKVDVIEAGFPIASPGDFEAVQAVAKMVRGAQVCGLARCNPKDIDRAWEALQGAENPRIHVFLATSAIHREFKLKMGKEEIISRAVEGVTRAKGYCSNIEFSPEDAARTEIDFLCEVVEAAITAGATTVNIPDTVGYAMPAQFGQVIRTLRERVPNIDDAVISVHCHNDLGMAVANSLAAVENGAGQVECTINGIGERAGNCSLEEIVMALRTRSDYFDANTRIHTPRLVPISRLVSGITGMEVQRNKAIVGRNAFAHESGIHQDGMLKEPTTYEIMRPEEVGFTKTDLVLGKHSGRAALADRAKELGFHLEGDQLNDVFDAFKKLADKKKEVYDADIVALIEKRTTSGDELWALSSYEVKMTKDQVPSATVTLTRGEETFSDTFFGGDGPLDALFRVVEKITDQSVTVRDYAVHSVSQGKDAQGESTIEVEHNGKIYRGRGVSTDTVEASTLAFVNAMNRVAAGGGQDLSEYRPGAV</sequence>
<comment type="cofactor">
    <cofactor evidence="11">
        <name>Mn(2+)</name>
        <dbReference type="ChEBI" id="CHEBI:29035"/>
    </cofactor>
</comment>
<dbReference type="SMART" id="SM00917">
    <property type="entry name" value="LeuA_dimer"/>
    <property type="match status" value="1"/>
</dbReference>
<evidence type="ECO:0000256" key="10">
    <source>
        <dbReference type="ARBA" id="ARBA00023304"/>
    </source>
</evidence>
<dbReference type="GO" id="GO:0003852">
    <property type="term" value="F:2-isopropylmalate synthase activity"/>
    <property type="evidence" value="ECO:0007669"/>
    <property type="project" value="UniProtKB-UniRule"/>
</dbReference>
<dbReference type="Gene3D" id="3.20.20.70">
    <property type="entry name" value="Aldolase class I"/>
    <property type="match status" value="1"/>
</dbReference>
<dbReference type="InterPro" id="IPR005671">
    <property type="entry name" value="LeuA_bact_synth"/>
</dbReference>
<evidence type="ECO:0000256" key="7">
    <source>
        <dbReference type="ARBA" id="ARBA00022679"/>
    </source>
</evidence>
<dbReference type="UniPathway" id="UPA00048">
    <property type="reaction ID" value="UER00070"/>
</dbReference>
<dbReference type="Pfam" id="PF22617">
    <property type="entry name" value="HCS_D2"/>
    <property type="match status" value="1"/>
</dbReference>
<dbReference type="EC" id="2.3.3.13" evidence="3 11"/>
<feature type="binding site" evidence="11">
    <location>
        <position position="203"/>
    </location>
    <ligand>
        <name>Mn(2+)</name>
        <dbReference type="ChEBI" id="CHEBI:29035"/>
    </ligand>
</feature>
<dbReference type="InterPro" id="IPR002034">
    <property type="entry name" value="AIPM/Hcit_synth_CS"/>
</dbReference>
<evidence type="ECO:0000256" key="9">
    <source>
        <dbReference type="ARBA" id="ARBA00023211"/>
    </source>
</evidence>
<dbReference type="Gene3D" id="3.30.160.270">
    <property type="match status" value="1"/>
</dbReference>
<dbReference type="InterPro" id="IPR000891">
    <property type="entry name" value="PYR_CT"/>
</dbReference>
<gene>
    <name evidence="13" type="primary">leuA_1</name>
    <name evidence="11" type="synonym">leuA</name>
    <name evidence="13" type="ORF">KOR34_00160</name>
</gene>
<accession>A0A5C5VBC1</accession>
<dbReference type="PANTHER" id="PTHR10277:SF9">
    <property type="entry name" value="2-ISOPROPYLMALATE SYNTHASE 1, CHLOROPLASTIC-RELATED"/>
    <property type="match status" value="1"/>
</dbReference>
<evidence type="ECO:0000256" key="11">
    <source>
        <dbReference type="HAMAP-Rule" id="MF_01025"/>
    </source>
</evidence>
<dbReference type="RefSeq" id="WP_146561060.1">
    <property type="nucleotide sequence ID" value="NZ_SIHJ01000001.1"/>
</dbReference>
<feature type="domain" description="Pyruvate carboxyltransferase" evidence="12">
    <location>
        <begin position="4"/>
        <end position="266"/>
    </location>
</feature>
<dbReference type="FunFam" id="3.20.20.70:FF:000010">
    <property type="entry name" value="2-isopropylmalate synthase"/>
    <property type="match status" value="1"/>
</dbReference>
<evidence type="ECO:0000259" key="12">
    <source>
        <dbReference type="PROSITE" id="PS50991"/>
    </source>
</evidence>
<dbReference type="InterPro" id="IPR013785">
    <property type="entry name" value="Aldolase_TIM"/>
</dbReference>
<dbReference type="SUPFAM" id="SSF51569">
    <property type="entry name" value="Aldolase"/>
    <property type="match status" value="1"/>
</dbReference>
<dbReference type="PROSITE" id="PS00816">
    <property type="entry name" value="AIPM_HOMOCIT_SYNTH_2"/>
    <property type="match status" value="1"/>
</dbReference>
<dbReference type="PROSITE" id="PS50991">
    <property type="entry name" value="PYR_CT"/>
    <property type="match status" value="1"/>
</dbReference>
<evidence type="ECO:0000313" key="13">
    <source>
        <dbReference type="EMBL" id="TWT35129.1"/>
    </source>
</evidence>
<name>A0A5C5VBC1_9BACT</name>
<keyword evidence="14" id="KW-1185">Reference proteome</keyword>
<evidence type="ECO:0000313" key="14">
    <source>
        <dbReference type="Proteomes" id="UP000316714"/>
    </source>
</evidence>
<keyword evidence="5 11" id="KW-0432">Leucine biosynthesis</keyword>
<dbReference type="PANTHER" id="PTHR10277">
    <property type="entry name" value="HOMOCITRATE SYNTHASE-RELATED"/>
    <property type="match status" value="1"/>
</dbReference>
<comment type="pathway">
    <text evidence="1 11">Amino-acid biosynthesis; L-leucine biosynthesis; L-leucine from 3-methyl-2-oxobutanoate: step 1/4.</text>
</comment>
<dbReference type="PROSITE" id="PS00815">
    <property type="entry name" value="AIPM_HOMOCIT_SYNTH_1"/>
    <property type="match status" value="1"/>
</dbReference>
<dbReference type="OrthoDB" id="9804858at2"/>
<evidence type="ECO:0000256" key="3">
    <source>
        <dbReference type="ARBA" id="ARBA00012973"/>
    </source>
</evidence>
<feature type="region of interest" description="Regulatory domain" evidence="11">
    <location>
        <begin position="390"/>
        <end position="514"/>
    </location>
</feature>
<dbReference type="EMBL" id="SIHJ01000001">
    <property type="protein sequence ID" value="TWT35129.1"/>
    <property type="molecule type" value="Genomic_DNA"/>
</dbReference>
<dbReference type="CDD" id="cd07940">
    <property type="entry name" value="DRE_TIM_IPMS"/>
    <property type="match status" value="1"/>
</dbReference>
<feature type="binding site" evidence="11">
    <location>
        <position position="13"/>
    </location>
    <ligand>
        <name>Mn(2+)</name>
        <dbReference type="ChEBI" id="CHEBI:29035"/>
    </ligand>
</feature>
<dbReference type="InterPro" id="IPR054691">
    <property type="entry name" value="LeuA/HCS_post-cat"/>
</dbReference>